<dbReference type="PANTHER" id="PTHR13395:SF6">
    <property type="entry name" value="SISTER CHROMATID COHESION PROTEIN DCC1"/>
    <property type="match status" value="1"/>
</dbReference>
<dbReference type="GO" id="GO:0000785">
    <property type="term" value="C:chromatin"/>
    <property type="evidence" value="ECO:0007669"/>
    <property type="project" value="TreeGrafter"/>
</dbReference>
<organism evidence="4">
    <name type="scientific">Oikopleura dioica</name>
    <name type="common">Tunicate</name>
    <dbReference type="NCBI Taxonomy" id="34765"/>
    <lineage>
        <taxon>Eukaryota</taxon>
        <taxon>Metazoa</taxon>
        <taxon>Chordata</taxon>
        <taxon>Tunicata</taxon>
        <taxon>Appendicularia</taxon>
        <taxon>Copelata</taxon>
        <taxon>Oikopleuridae</taxon>
        <taxon>Oikopleura</taxon>
    </lineage>
</organism>
<evidence type="ECO:0000256" key="2">
    <source>
        <dbReference type="ARBA" id="ARBA00017682"/>
    </source>
</evidence>
<dbReference type="Proteomes" id="UP000001307">
    <property type="component" value="Unassembled WGS sequence"/>
</dbReference>
<evidence type="ECO:0000313" key="4">
    <source>
        <dbReference type="EMBL" id="CBY20034.1"/>
    </source>
</evidence>
<comment type="similarity">
    <text evidence="1">Belongs to the DCC1 family.</text>
</comment>
<reference evidence="4" key="1">
    <citation type="journal article" date="2010" name="Science">
        <title>Plasticity of animal genome architecture unmasked by rapid evolution of a pelagic tunicate.</title>
        <authorList>
            <person name="Denoeud F."/>
            <person name="Henriet S."/>
            <person name="Mungpakdee S."/>
            <person name="Aury J.M."/>
            <person name="Da Silva C."/>
            <person name="Brinkmann H."/>
            <person name="Mikhaleva J."/>
            <person name="Olsen L.C."/>
            <person name="Jubin C."/>
            <person name="Canestro C."/>
            <person name="Bouquet J.M."/>
            <person name="Danks G."/>
            <person name="Poulain J."/>
            <person name="Campsteijn C."/>
            <person name="Adamski M."/>
            <person name="Cross I."/>
            <person name="Yadetie F."/>
            <person name="Muffato M."/>
            <person name="Louis A."/>
            <person name="Butcher S."/>
            <person name="Tsagkogeorga G."/>
            <person name="Konrad A."/>
            <person name="Singh S."/>
            <person name="Jensen M.F."/>
            <person name="Cong E.H."/>
            <person name="Eikeseth-Otteraa H."/>
            <person name="Noel B."/>
            <person name="Anthouard V."/>
            <person name="Porcel B.M."/>
            <person name="Kachouri-Lafond R."/>
            <person name="Nishino A."/>
            <person name="Ugolini M."/>
            <person name="Chourrout P."/>
            <person name="Nishida H."/>
            <person name="Aasland R."/>
            <person name="Huzurbazar S."/>
            <person name="Westhof E."/>
            <person name="Delsuc F."/>
            <person name="Lehrach H."/>
            <person name="Reinhardt R."/>
            <person name="Weissenbach J."/>
            <person name="Roy S.W."/>
            <person name="Artiguenave F."/>
            <person name="Postlethwait J.H."/>
            <person name="Manak J.R."/>
            <person name="Thompson E.M."/>
            <person name="Jaillon O."/>
            <person name="Du Pasquier L."/>
            <person name="Boudinot P."/>
            <person name="Liberles D.A."/>
            <person name="Volff J.N."/>
            <person name="Philippe H."/>
            <person name="Lenhard B."/>
            <person name="Roest Crollius H."/>
            <person name="Wincker P."/>
            <person name="Chourrout D."/>
        </authorList>
    </citation>
    <scope>NUCLEOTIDE SEQUENCE [LARGE SCALE GENOMIC DNA]</scope>
</reference>
<keyword evidence="5" id="KW-1185">Reference proteome</keyword>
<name>E4WQ00_OIKDI</name>
<dbReference type="PANTHER" id="PTHR13395">
    <property type="entry name" value="SISTER CHROMATID COHESION PROTEIN DCC1-RELATED"/>
    <property type="match status" value="1"/>
</dbReference>
<evidence type="ECO:0000256" key="1">
    <source>
        <dbReference type="ARBA" id="ARBA00007017"/>
    </source>
</evidence>
<dbReference type="FunCoup" id="E4WQ00">
    <property type="interactions" value="344"/>
</dbReference>
<keyword evidence="3" id="KW-0235">DNA replication</keyword>
<proteinExistence type="inferred from homology"/>
<accession>E4WQ00</accession>
<dbReference type="Pfam" id="PF09724">
    <property type="entry name" value="Dcc1"/>
    <property type="match status" value="1"/>
</dbReference>
<gene>
    <name evidence="4" type="ORF">GSOID_T00000016001</name>
</gene>
<protein>
    <recommendedName>
        <fullName evidence="2">Sister chromatid cohesion protein DCC1</fullName>
    </recommendedName>
</protein>
<evidence type="ECO:0000313" key="5">
    <source>
        <dbReference type="Proteomes" id="UP000001307"/>
    </source>
</evidence>
<dbReference type="InterPro" id="IPR019128">
    <property type="entry name" value="Dcc1"/>
</dbReference>
<dbReference type="EMBL" id="FN653015">
    <property type="protein sequence ID" value="CBY20034.1"/>
    <property type="molecule type" value="Genomic_DNA"/>
</dbReference>
<evidence type="ECO:0000256" key="3">
    <source>
        <dbReference type="ARBA" id="ARBA00022705"/>
    </source>
</evidence>
<dbReference type="AlphaFoldDB" id="E4WQ00"/>
<dbReference type="InParanoid" id="E4WQ00"/>
<sequence>MDEQEQEHFFRRAEYAKVDREKLCLPSASVSFSPFVEQNKYRLIELNEQLESALKNGEDVVIRGDPQDGVVVCTDTKTFDIKICTTSNELLVSSDLIIPRTKEGPTAATADLVLRVHDYMEPKEILPKLDKLQKLLPTFALSNDSEPKGISTAELLDRVQSSKFQLQEELNRLGAIDRDGWKVVTDMERVSYSICTAIDSESWSLAAIDESGMVQIINEFEQVWPEWAIQHTLKALSKSEKDGTYEICQKKLSIQVALFILKRNAEETNQSIVLEEFTEVWKTMLPSEVEPDVKDLFGFAYVSADKSRGKTVEVIHYLNPLNLPGDPLMLFNFLFSLKKQWTDAELQALTKRVTPPGKQASAIISKYCRQSKSATGVKLFTSKTPNNNNA</sequence>
<dbReference type="GO" id="GO:0006260">
    <property type="term" value="P:DNA replication"/>
    <property type="evidence" value="ECO:0007669"/>
    <property type="project" value="UniProtKB-KW"/>
</dbReference>
<dbReference type="GO" id="GO:0000775">
    <property type="term" value="C:chromosome, centromeric region"/>
    <property type="evidence" value="ECO:0007669"/>
    <property type="project" value="TreeGrafter"/>
</dbReference>
<dbReference type="GO" id="GO:0034088">
    <property type="term" value="P:maintenance of mitotic sister chromatid cohesion"/>
    <property type="evidence" value="ECO:0007669"/>
    <property type="project" value="TreeGrafter"/>
</dbReference>
<dbReference type="OrthoDB" id="5199543at2759"/>
<dbReference type="GO" id="GO:0031390">
    <property type="term" value="C:Ctf18 RFC-like complex"/>
    <property type="evidence" value="ECO:0007669"/>
    <property type="project" value="InterPro"/>
</dbReference>